<dbReference type="InterPro" id="IPR003593">
    <property type="entry name" value="AAA+_ATPase"/>
</dbReference>
<dbReference type="SMART" id="SM00382">
    <property type="entry name" value="AAA"/>
    <property type="match status" value="1"/>
</dbReference>
<feature type="compositionally biased region" description="Basic and acidic residues" evidence="1">
    <location>
        <begin position="41"/>
        <end position="50"/>
    </location>
</feature>
<sequence length="1033" mass="115911">MDPISQQADSLIREGDPSNPRPDNDVKPSSADAVANPDAPSKPKDASKPRDTKRKSAKKQAKGSKAKKDKKKKKKKRAAINDSSDSSSTSSDDDSTELDSDSDSADDEVVVRRRRTNKKREEAPKLKTVGNTKKHKGHVKSKLKPTAGSDLDSDSSHTGWASSSDDVEESEPILDPPKKTKDHDLKQDVGFQVARELQRLLQLAQTHAPPPPGLSSHAALGSAFDSGLGPGLLPNSGNAFPRSAAIGGLPATYSSMAGGRARPAYDDRLALLDGLGDPLGRDGGLSNRRARHGGLGADKKLPGSAADPQKQKSKKYDFKRVDQVWDNSIHNFKLQDTAESAADKKYDGFCFHVRRTFDWEGKYKATVVDVKSKALRECLQDVIGNIKGVSLVDETPKLDPNVLFLYLEDLRKHAKHLRKQVKSPTATDKQERKKEAKWLEEKRLHLKVLVKYIDKDYEHVKKSLYPMLEHGLITFDLLWALWKPGTLAYTTTYGSHDEPRVFKVDTAEKHYHISKGEFYYVDGKYFEYDGKQFGYGRMMEEIGEFRGAKRITSLGSYPLKYHKNEEQIRKDLIERGKKFASLSGVHYKSHHGMAYYKKKKSIIKVNVNGRVMIDPSIHRRINPNYPISLVRPKEQDVLTEDEESDEDACCAVGSDSEDDGAQDGDLEEGEEKVKYVTKVIKDNKGRLSIVRMTKDEAEEMNKEKLSKVETQDDTIIDGSSDEGKSQSAKKNPEWTDEEYLIASPVVLGFSFGEKLWLEFTVSGVQEIRWNEHAYESLVLEKRTKETVKALVESHKYHAAESIDDVIQGKGKGLVSVLHGPPGTGKTLTAEGISELLKCPLYMVSAGELGTDSRVLEGELQRILDICHAWGAILLLDEADVFLEKRNMHDIHRNALVSIFLRQLEYFQGILFLTTNRVETFDDAFQSRIHIALRYDPLDLKAKKAIFKMFVEKARLQQKNDSAPFTEEEYNTLARHDLNGRQIKNTVIRAQALAVNKGEPLSMAHVRQILDVQVNFDRDLKGGTGYQDAMRSYF</sequence>
<feature type="compositionally biased region" description="Basic residues" evidence="1">
    <location>
        <begin position="51"/>
        <end position="78"/>
    </location>
</feature>
<protein>
    <submittedName>
        <fullName evidence="3">Putative aaa family atpase</fullName>
    </submittedName>
</protein>
<dbReference type="AlphaFoldDB" id="A0A0G2HTU4"/>
<feature type="compositionally biased region" description="Basic residues" evidence="1">
    <location>
        <begin position="132"/>
        <end position="143"/>
    </location>
</feature>
<dbReference type="GO" id="GO:0016887">
    <property type="term" value="F:ATP hydrolysis activity"/>
    <property type="evidence" value="ECO:0007669"/>
    <property type="project" value="InterPro"/>
</dbReference>
<feature type="domain" description="AAA+ ATPase" evidence="2">
    <location>
        <begin position="811"/>
        <end position="935"/>
    </location>
</feature>
<dbReference type="SUPFAM" id="SSF52540">
    <property type="entry name" value="P-loop containing nucleoside triphosphate hydrolases"/>
    <property type="match status" value="1"/>
</dbReference>
<feature type="region of interest" description="Disordered" evidence="1">
    <location>
        <begin position="698"/>
        <end position="732"/>
    </location>
</feature>
<dbReference type="CDD" id="cd19481">
    <property type="entry name" value="RecA-like_protease"/>
    <property type="match status" value="1"/>
</dbReference>
<gene>
    <name evidence="3" type="ORF">UCDDA912_g01540</name>
</gene>
<evidence type="ECO:0000313" key="3">
    <source>
        <dbReference type="EMBL" id="KKY38223.1"/>
    </source>
</evidence>
<dbReference type="PANTHER" id="PTHR46411:SF1">
    <property type="entry name" value="FAMILY ATPASE, PUTATIVE (AFU_ORTHOLOGUE AFUA_7G05752)-RELATED"/>
    <property type="match status" value="1"/>
</dbReference>
<dbReference type="Pfam" id="PF00004">
    <property type="entry name" value="AAA"/>
    <property type="match status" value="1"/>
</dbReference>
<comment type="caution">
    <text evidence="3">The sequence shown here is derived from an EMBL/GenBank/DDBJ whole genome shotgun (WGS) entry which is preliminary data.</text>
</comment>
<feature type="region of interest" description="Disordered" evidence="1">
    <location>
        <begin position="1"/>
        <end position="187"/>
    </location>
</feature>
<feature type="compositionally biased region" description="Acidic residues" evidence="1">
    <location>
        <begin position="637"/>
        <end position="648"/>
    </location>
</feature>
<feature type="region of interest" description="Disordered" evidence="1">
    <location>
        <begin position="280"/>
        <end position="317"/>
    </location>
</feature>
<dbReference type="InterPro" id="IPR054289">
    <property type="entry name" value="DUF7025"/>
</dbReference>
<dbReference type="Gene3D" id="3.40.50.300">
    <property type="entry name" value="P-loop containing nucleotide triphosphate hydrolases"/>
    <property type="match status" value="1"/>
</dbReference>
<feature type="compositionally biased region" description="Basic and acidic residues" evidence="1">
    <location>
        <begin position="11"/>
        <end position="26"/>
    </location>
</feature>
<keyword evidence="4" id="KW-1185">Reference proteome</keyword>
<feature type="region of interest" description="Disordered" evidence="1">
    <location>
        <begin position="632"/>
        <end position="668"/>
    </location>
</feature>
<reference evidence="3 4" key="2">
    <citation type="submission" date="2015-05" db="EMBL/GenBank/DDBJ databases">
        <authorList>
            <person name="Morales-Cruz A."/>
            <person name="Amrine K.C."/>
            <person name="Cantu D."/>
        </authorList>
    </citation>
    <scope>NUCLEOTIDE SEQUENCE [LARGE SCALE GENOMIC DNA]</scope>
    <source>
        <strain evidence="3">DA912</strain>
    </source>
</reference>
<dbReference type="Pfam" id="PF22942">
    <property type="entry name" value="DUF7025"/>
    <property type="match status" value="1"/>
</dbReference>
<dbReference type="GO" id="GO:0005524">
    <property type="term" value="F:ATP binding"/>
    <property type="evidence" value="ECO:0007669"/>
    <property type="project" value="InterPro"/>
</dbReference>
<dbReference type="OrthoDB" id="10042665at2759"/>
<evidence type="ECO:0000256" key="1">
    <source>
        <dbReference type="SAM" id="MobiDB-lite"/>
    </source>
</evidence>
<feature type="compositionally biased region" description="Basic and acidic residues" evidence="1">
    <location>
        <begin position="698"/>
        <end position="710"/>
    </location>
</feature>
<dbReference type="STRING" id="1214573.A0A0G2HTU4"/>
<dbReference type="InterPro" id="IPR003959">
    <property type="entry name" value="ATPase_AAA_core"/>
</dbReference>
<dbReference type="InterPro" id="IPR027417">
    <property type="entry name" value="P-loop_NTPase"/>
</dbReference>
<reference evidence="3 4" key="1">
    <citation type="submission" date="2015-05" db="EMBL/GenBank/DDBJ databases">
        <title>Distinctive expansion of gene families associated with plant cell wall degradation and secondary metabolism in the genomes of grapevine trunk pathogens.</title>
        <authorList>
            <person name="Lawrence D.P."/>
            <person name="Travadon R."/>
            <person name="Rolshausen P.E."/>
            <person name="Baumgartner K."/>
        </authorList>
    </citation>
    <scope>NUCLEOTIDE SEQUENCE [LARGE SCALE GENOMIC DNA]</scope>
    <source>
        <strain evidence="3">DA912</strain>
    </source>
</reference>
<dbReference type="EMBL" id="LCUC01000059">
    <property type="protein sequence ID" value="KKY38223.1"/>
    <property type="molecule type" value="Genomic_DNA"/>
</dbReference>
<evidence type="ECO:0000259" key="2">
    <source>
        <dbReference type="SMART" id="SM00382"/>
    </source>
</evidence>
<organism evidence="3 4">
    <name type="scientific">Diaporthe ampelina</name>
    <dbReference type="NCBI Taxonomy" id="1214573"/>
    <lineage>
        <taxon>Eukaryota</taxon>
        <taxon>Fungi</taxon>
        <taxon>Dikarya</taxon>
        <taxon>Ascomycota</taxon>
        <taxon>Pezizomycotina</taxon>
        <taxon>Sordariomycetes</taxon>
        <taxon>Sordariomycetidae</taxon>
        <taxon>Diaporthales</taxon>
        <taxon>Diaporthaceae</taxon>
        <taxon>Diaporthe</taxon>
    </lineage>
</organism>
<feature type="compositionally biased region" description="Basic and acidic residues" evidence="1">
    <location>
        <begin position="176"/>
        <end position="187"/>
    </location>
</feature>
<evidence type="ECO:0000313" key="4">
    <source>
        <dbReference type="Proteomes" id="UP000034680"/>
    </source>
</evidence>
<accession>A0A0G2HTU4</accession>
<name>A0A0G2HTU4_9PEZI</name>
<dbReference type="Proteomes" id="UP000034680">
    <property type="component" value="Unassembled WGS sequence"/>
</dbReference>
<feature type="compositionally biased region" description="Acidic residues" evidence="1">
    <location>
        <begin position="655"/>
        <end position="668"/>
    </location>
</feature>
<dbReference type="PANTHER" id="PTHR46411">
    <property type="entry name" value="FAMILY ATPASE, PUTATIVE-RELATED"/>
    <property type="match status" value="1"/>
</dbReference>
<proteinExistence type="predicted"/>
<feature type="compositionally biased region" description="Acidic residues" evidence="1">
    <location>
        <begin position="91"/>
        <end position="108"/>
    </location>
</feature>